<keyword evidence="2" id="KW-1185">Reference proteome</keyword>
<organism evidence="1 2">
    <name type="scientific">Corchorus capsularis</name>
    <name type="common">Jute</name>
    <dbReference type="NCBI Taxonomy" id="210143"/>
    <lineage>
        <taxon>Eukaryota</taxon>
        <taxon>Viridiplantae</taxon>
        <taxon>Streptophyta</taxon>
        <taxon>Embryophyta</taxon>
        <taxon>Tracheophyta</taxon>
        <taxon>Spermatophyta</taxon>
        <taxon>Magnoliopsida</taxon>
        <taxon>eudicotyledons</taxon>
        <taxon>Gunneridae</taxon>
        <taxon>Pentapetalae</taxon>
        <taxon>rosids</taxon>
        <taxon>malvids</taxon>
        <taxon>Malvales</taxon>
        <taxon>Malvaceae</taxon>
        <taxon>Grewioideae</taxon>
        <taxon>Apeibeae</taxon>
        <taxon>Corchorus</taxon>
    </lineage>
</organism>
<dbReference type="Gramene" id="OMP05982">
    <property type="protein sequence ID" value="OMP05982"/>
    <property type="gene ID" value="CCACVL1_01765"/>
</dbReference>
<dbReference type="EMBL" id="AWWV01005083">
    <property type="protein sequence ID" value="OMP05982.1"/>
    <property type="molecule type" value="Genomic_DNA"/>
</dbReference>
<gene>
    <name evidence="1" type="ORF">CCACVL1_01765</name>
</gene>
<reference evidence="1 2" key="1">
    <citation type="submission" date="2013-09" db="EMBL/GenBank/DDBJ databases">
        <title>Corchorus capsularis genome sequencing.</title>
        <authorList>
            <person name="Alam M."/>
            <person name="Haque M.S."/>
            <person name="Islam M.S."/>
            <person name="Emdad E.M."/>
            <person name="Islam M.M."/>
            <person name="Ahmed B."/>
            <person name="Halim A."/>
            <person name="Hossen Q.M.M."/>
            <person name="Hossain M.Z."/>
            <person name="Ahmed R."/>
            <person name="Khan M.M."/>
            <person name="Islam R."/>
            <person name="Rashid M.M."/>
            <person name="Khan S.A."/>
            <person name="Rahman M.S."/>
            <person name="Alam M."/>
        </authorList>
    </citation>
    <scope>NUCLEOTIDE SEQUENCE [LARGE SCALE GENOMIC DNA]</scope>
    <source>
        <strain evidence="2">cv. CVL-1</strain>
        <tissue evidence="1">Whole seedling</tissue>
    </source>
</reference>
<proteinExistence type="predicted"/>
<accession>A0A1R3KFV8</accession>
<sequence>MALGFAIDEADSLLNLKEKEGYLPP</sequence>
<comment type="caution">
    <text evidence="1">The sequence shown here is derived from an EMBL/GenBank/DDBJ whole genome shotgun (WGS) entry which is preliminary data.</text>
</comment>
<evidence type="ECO:0000313" key="2">
    <source>
        <dbReference type="Proteomes" id="UP000188268"/>
    </source>
</evidence>
<name>A0A1R3KFV8_COCAP</name>
<dbReference type="AlphaFoldDB" id="A0A1R3KFV8"/>
<evidence type="ECO:0000313" key="1">
    <source>
        <dbReference type="EMBL" id="OMP05982.1"/>
    </source>
</evidence>
<dbReference type="Proteomes" id="UP000188268">
    <property type="component" value="Unassembled WGS sequence"/>
</dbReference>
<protein>
    <submittedName>
        <fullName evidence="1">Uncharacterized protein</fullName>
    </submittedName>
</protein>